<dbReference type="AlphaFoldDB" id="A0A6L2KUX8"/>
<dbReference type="Gene3D" id="3.30.420.10">
    <property type="entry name" value="Ribonuclease H-like superfamily/Ribonuclease H"/>
    <property type="match status" value="1"/>
</dbReference>
<dbReference type="EMBL" id="BKCJ010003124">
    <property type="protein sequence ID" value="GEU53126.1"/>
    <property type="molecule type" value="Genomic_DNA"/>
</dbReference>
<dbReference type="InterPro" id="IPR036397">
    <property type="entry name" value="RNaseH_sf"/>
</dbReference>
<accession>A0A6L2KUX8</accession>
<dbReference type="InterPro" id="IPR039537">
    <property type="entry name" value="Retrotran_Ty1/copia-like"/>
</dbReference>
<dbReference type="InterPro" id="IPR012337">
    <property type="entry name" value="RNaseH-like_sf"/>
</dbReference>
<reference evidence="2" key="1">
    <citation type="journal article" date="2019" name="Sci. Rep.">
        <title>Draft genome of Tanacetum cinerariifolium, the natural source of mosquito coil.</title>
        <authorList>
            <person name="Yamashiro T."/>
            <person name="Shiraishi A."/>
            <person name="Satake H."/>
            <person name="Nakayama K."/>
        </authorList>
    </citation>
    <scope>NUCLEOTIDE SEQUENCE</scope>
</reference>
<sequence length="403" mass="45596">MARDDNNKNDGGSGGKKGENNKGKAACVKTETCLIHGLTYEDYQLFLKHFFGTSNSEGIKPIANMDHKEYEEGEWIFDSGCTEYITYLFDILVNKKSTHLEAHVVIPNGDSIIVKWKGDYILSVRTKMAGDDNNKNDGRSGGITYDSLYCLHLSNYPKQIHENRTSHESAAFKTFQSCNGPPGKKGENNKGKAACVKTETCLIHGLTYEDYQHILKHFFGTGNSEGIKPVANMDHKKDEEGKTLPVSKLGCVLSQDFVAFYLEDFLRFVSRPLRFVSKLGRVLSHDHLRFVSRLNAFCLQSVVFCLQASCVLSTFEDLFLRFALWPTLVNSECLAYLRKHGIVHQKSMLYTPQQNVVVERKHKHLLATSRALNFHSGLPNKFWGDCVLTATYLINKMRMEILD</sequence>
<proteinExistence type="predicted"/>
<gene>
    <name evidence="2" type="ORF">Tci_025104</name>
</gene>
<dbReference type="PANTHER" id="PTHR42648">
    <property type="entry name" value="TRANSPOSASE, PUTATIVE-RELATED"/>
    <property type="match status" value="1"/>
</dbReference>
<organism evidence="2">
    <name type="scientific">Tanacetum cinerariifolium</name>
    <name type="common">Dalmatian daisy</name>
    <name type="synonym">Chrysanthemum cinerariifolium</name>
    <dbReference type="NCBI Taxonomy" id="118510"/>
    <lineage>
        <taxon>Eukaryota</taxon>
        <taxon>Viridiplantae</taxon>
        <taxon>Streptophyta</taxon>
        <taxon>Embryophyta</taxon>
        <taxon>Tracheophyta</taxon>
        <taxon>Spermatophyta</taxon>
        <taxon>Magnoliopsida</taxon>
        <taxon>eudicotyledons</taxon>
        <taxon>Gunneridae</taxon>
        <taxon>Pentapetalae</taxon>
        <taxon>asterids</taxon>
        <taxon>campanulids</taxon>
        <taxon>Asterales</taxon>
        <taxon>Asteraceae</taxon>
        <taxon>Asteroideae</taxon>
        <taxon>Anthemideae</taxon>
        <taxon>Anthemidinae</taxon>
        <taxon>Tanacetum</taxon>
    </lineage>
</organism>
<dbReference type="PANTHER" id="PTHR42648:SF31">
    <property type="entry name" value="RNA-DIRECTED DNA POLYMERASE"/>
    <property type="match status" value="1"/>
</dbReference>
<dbReference type="SUPFAM" id="SSF53098">
    <property type="entry name" value="Ribonuclease H-like"/>
    <property type="match status" value="1"/>
</dbReference>
<feature type="region of interest" description="Disordered" evidence="1">
    <location>
        <begin position="1"/>
        <end position="22"/>
    </location>
</feature>
<name>A0A6L2KUX8_TANCI</name>
<dbReference type="GO" id="GO:0003676">
    <property type="term" value="F:nucleic acid binding"/>
    <property type="evidence" value="ECO:0007669"/>
    <property type="project" value="InterPro"/>
</dbReference>
<comment type="caution">
    <text evidence="2">The sequence shown here is derived from an EMBL/GenBank/DDBJ whole genome shotgun (WGS) entry which is preliminary data.</text>
</comment>
<protein>
    <submittedName>
        <fullName evidence="2">Gag-pre-integrase domain, Gag-polypeptide of LTR copia-type</fullName>
    </submittedName>
</protein>
<evidence type="ECO:0000313" key="2">
    <source>
        <dbReference type="EMBL" id="GEU53126.1"/>
    </source>
</evidence>
<evidence type="ECO:0000256" key="1">
    <source>
        <dbReference type="SAM" id="MobiDB-lite"/>
    </source>
</evidence>